<dbReference type="GO" id="GO:0016787">
    <property type="term" value="F:hydrolase activity"/>
    <property type="evidence" value="ECO:0007669"/>
    <property type="project" value="UniProtKB-KW"/>
</dbReference>
<keyword evidence="2" id="KW-0378">Hydrolase</keyword>
<dbReference type="PANTHER" id="PTHR11106:SF27">
    <property type="entry name" value="MACRO DOMAIN-CONTAINING PROTEIN"/>
    <property type="match status" value="1"/>
</dbReference>
<dbReference type="AlphaFoldDB" id="A0AB39RY89"/>
<proteinExistence type="predicted"/>
<dbReference type="InterPro" id="IPR043472">
    <property type="entry name" value="Macro_dom-like"/>
</dbReference>
<gene>
    <name evidence="2" type="ORF">AB5J50_02350</name>
</gene>
<dbReference type="Pfam" id="PF01661">
    <property type="entry name" value="Macro"/>
    <property type="match status" value="1"/>
</dbReference>
<accession>A0AB39RY89</accession>
<dbReference type="Gene3D" id="3.40.220.10">
    <property type="entry name" value="Leucine Aminopeptidase, subunit E, domain 1"/>
    <property type="match status" value="1"/>
</dbReference>
<dbReference type="NCBIfam" id="NF003163">
    <property type="entry name" value="PRK04143.1"/>
    <property type="match status" value="1"/>
</dbReference>
<name>A0AB39RY89_9ACTN</name>
<dbReference type="SUPFAM" id="SSF52949">
    <property type="entry name" value="Macro domain-like"/>
    <property type="match status" value="1"/>
</dbReference>
<reference evidence="2" key="1">
    <citation type="submission" date="2024-07" db="EMBL/GenBank/DDBJ databases">
        <authorList>
            <person name="Yu S.T."/>
        </authorList>
    </citation>
    <scope>NUCLEOTIDE SEQUENCE</scope>
    <source>
        <strain evidence="2">R35</strain>
    </source>
</reference>
<dbReference type="CDD" id="cd02908">
    <property type="entry name" value="Macro_OAADPr_deacetylase"/>
    <property type="match status" value="1"/>
</dbReference>
<dbReference type="InterPro" id="IPR002589">
    <property type="entry name" value="Macro_dom"/>
</dbReference>
<sequence>MTPFGAQSGGFAEHKAQPSMLSLAAYRAAITLDDPFRPAAIPAPADRLDEQVRSALRLLSVDPAVPRLGPRADSLRGPVGVDAETARRILRALLTTRAPSPLPEGASDAVDAVLGAERHLRPTVSVDRLPTVAEEFPRSVFRAAGQTVLWRGDITTLAADAVVNAANSALLGCFHPLHTCIDNALHSAAGPRLRDDCHTIITLQGASEPTGTAKITRGYHLPARYVLHTVGPVIDGRPRASDAQALASSYRACMDVAAEVEMIRTLAFCAVSTGVFGYPKVEAAPVALRTVADWLDAHPGRLDRVVFTVFGDEDEQAYRRALIG</sequence>
<evidence type="ECO:0000313" key="2">
    <source>
        <dbReference type="EMBL" id="XDQ59710.1"/>
    </source>
</evidence>
<dbReference type="PROSITE" id="PS51154">
    <property type="entry name" value="MACRO"/>
    <property type="match status" value="1"/>
</dbReference>
<dbReference type="SMART" id="SM00506">
    <property type="entry name" value="A1pp"/>
    <property type="match status" value="1"/>
</dbReference>
<feature type="domain" description="Macro" evidence="1">
    <location>
        <begin position="134"/>
        <end position="324"/>
    </location>
</feature>
<dbReference type="RefSeq" id="WP_369254411.1">
    <property type="nucleotide sequence ID" value="NZ_CP163440.1"/>
</dbReference>
<dbReference type="PANTHER" id="PTHR11106">
    <property type="entry name" value="GANGLIOSIDE INDUCED DIFFERENTIATION ASSOCIATED PROTEIN 2-RELATED"/>
    <property type="match status" value="1"/>
</dbReference>
<organism evidence="2">
    <name type="scientific">Streptomyces sp. R35</name>
    <dbReference type="NCBI Taxonomy" id="3238630"/>
    <lineage>
        <taxon>Bacteria</taxon>
        <taxon>Bacillati</taxon>
        <taxon>Actinomycetota</taxon>
        <taxon>Actinomycetes</taxon>
        <taxon>Kitasatosporales</taxon>
        <taxon>Streptomycetaceae</taxon>
        <taxon>Streptomyces</taxon>
    </lineage>
</organism>
<protein>
    <submittedName>
        <fullName evidence="2">Protein-ADP-ribose hydrolase</fullName>
    </submittedName>
</protein>
<evidence type="ECO:0000259" key="1">
    <source>
        <dbReference type="PROSITE" id="PS51154"/>
    </source>
</evidence>
<dbReference type="EMBL" id="CP163440">
    <property type="protein sequence ID" value="XDQ59710.1"/>
    <property type="molecule type" value="Genomic_DNA"/>
</dbReference>